<protein>
    <recommendedName>
        <fullName evidence="2">DUF4276 family protein</fullName>
    </recommendedName>
</protein>
<dbReference type="AlphaFoldDB" id="A0A5J4R581"/>
<name>A0A5J4R581_9ZZZZ</name>
<feature type="non-terminal residue" evidence="1">
    <location>
        <position position="1"/>
    </location>
</feature>
<gene>
    <name evidence="1" type="ORF">EZS27_023288</name>
</gene>
<comment type="caution">
    <text evidence="1">The sequence shown here is derived from an EMBL/GenBank/DDBJ whole genome shotgun (WGS) entry which is preliminary data.</text>
</comment>
<organism evidence="1">
    <name type="scientific">termite gut metagenome</name>
    <dbReference type="NCBI Taxonomy" id="433724"/>
    <lineage>
        <taxon>unclassified sequences</taxon>
        <taxon>metagenomes</taxon>
        <taxon>organismal metagenomes</taxon>
    </lineage>
</organism>
<evidence type="ECO:0008006" key="2">
    <source>
        <dbReference type="Google" id="ProtNLM"/>
    </source>
</evidence>
<dbReference type="EMBL" id="SNRY01001936">
    <property type="protein sequence ID" value="KAA6327743.1"/>
    <property type="molecule type" value="Genomic_DNA"/>
</dbReference>
<proteinExistence type="predicted"/>
<dbReference type="Pfam" id="PF14103">
    <property type="entry name" value="DUF4276"/>
    <property type="match status" value="1"/>
</dbReference>
<accession>A0A5J4R581</accession>
<reference evidence="1" key="1">
    <citation type="submission" date="2019-03" db="EMBL/GenBank/DDBJ databases">
        <title>Single cell metagenomics reveals metabolic interactions within the superorganism composed of flagellate Streblomastix strix and complex community of Bacteroidetes bacteria on its surface.</title>
        <authorList>
            <person name="Treitli S.C."/>
            <person name="Kolisko M."/>
            <person name="Husnik F."/>
            <person name="Keeling P."/>
            <person name="Hampl V."/>
        </authorList>
    </citation>
    <scope>NUCLEOTIDE SEQUENCE</scope>
    <source>
        <strain evidence="1">STM</strain>
    </source>
</reference>
<dbReference type="InterPro" id="IPR025455">
    <property type="entry name" value="DUF4276"/>
</dbReference>
<sequence>CRKIKTGWDKTNNKPAKGGLLKYCQFRNDVTRWMEEDRGREHTFYSSFIDLYAFPKDNESPYSKQIQDISNPYDKVKTLEKAIEIDINNSTFIPYVQLHEFEAFLLVSPDKLVSMYPNKITYIERLKKEIVGLNPEEINETSQNAPSKRIIKHIPEYEAQKAQVGPLVAGDIGVDKLRNNCPHFNDWINRLESKLSD</sequence>
<evidence type="ECO:0000313" key="1">
    <source>
        <dbReference type="EMBL" id="KAA6327743.1"/>
    </source>
</evidence>